<comment type="caution">
    <text evidence="1">The sequence shown here is derived from an EMBL/GenBank/DDBJ whole genome shotgun (WGS) entry which is preliminary data.</text>
</comment>
<evidence type="ECO:0000313" key="2">
    <source>
        <dbReference type="Proteomes" id="UP001202289"/>
    </source>
</evidence>
<accession>A0ACC6ABT1</accession>
<organism evidence="1 2">
    <name type="scientific">Bacillus cytotoxicus</name>
    <dbReference type="NCBI Taxonomy" id="580165"/>
    <lineage>
        <taxon>Bacteria</taxon>
        <taxon>Bacillati</taxon>
        <taxon>Bacillota</taxon>
        <taxon>Bacilli</taxon>
        <taxon>Bacillales</taxon>
        <taxon>Bacillaceae</taxon>
        <taxon>Bacillus</taxon>
        <taxon>Bacillus cereus group</taxon>
    </lineage>
</organism>
<protein>
    <submittedName>
        <fullName evidence="1">YobA family protein</fullName>
    </submittedName>
</protein>
<dbReference type="Proteomes" id="UP001202289">
    <property type="component" value="Unassembled WGS sequence"/>
</dbReference>
<dbReference type="EMBL" id="JAMBOP010000033">
    <property type="protein sequence ID" value="MCM3738015.1"/>
    <property type="molecule type" value="Genomic_DNA"/>
</dbReference>
<name>A0ACC6ABT1_9BACI</name>
<evidence type="ECO:0000313" key="1">
    <source>
        <dbReference type="EMBL" id="MCM3738015.1"/>
    </source>
</evidence>
<sequence length="132" mass="15393">MKNSIKLVVVIILFIIIFMIVLMWKIDGNSELTRCTTKTVNDAVSKGIDGYILLKGDIVYFIEEKYIKDDYDREHLEERLKRKIPADAVLHFNNSNIKKELRTGDKVRIECSKILESFPAKVQVTKLEKIYE</sequence>
<proteinExistence type="predicted"/>
<gene>
    <name evidence="1" type="ORF">M3215_20050</name>
</gene>
<reference evidence="1" key="1">
    <citation type="submission" date="2022-05" db="EMBL/GenBank/DDBJ databases">
        <title>Comparative Genomics of Spacecraft Associated Microbes.</title>
        <authorList>
            <person name="Tran M.T."/>
            <person name="Wright A."/>
            <person name="Seuylemezian A."/>
            <person name="Eisen J."/>
            <person name="Coil D."/>
        </authorList>
    </citation>
    <scope>NUCLEOTIDE SEQUENCE</scope>
    <source>
        <strain evidence="1">FAIRING 10M-2.2</strain>
    </source>
</reference>
<keyword evidence="2" id="KW-1185">Reference proteome</keyword>